<feature type="region of interest" description="Disordered" evidence="1">
    <location>
        <begin position="617"/>
        <end position="674"/>
    </location>
</feature>
<dbReference type="GeneID" id="54486651"/>
<keyword evidence="3" id="KW-1185">Reference proteome</keyword>
<sequence length="718" mass="81974">MLKAAQPLLGPAPQSTEPSCHFLPEDYEPEAYDNECNFKKLHPTFRRRYSEPKKCRNKASLTRPDRLPLCKLHQALGKDTYIAARCEVEFAISSERRRCDRLFRWFPPHKKACRLHWDDVSAPAYLLKLPAELRFHIFRYLFSGTPIGSDMSESQNEQSSMSQNDIRQYILLCGVSRQTSHDARAVFCSLPFTIDIRREGILMCGRWFCKARDDAGNEVNLYGNRQYPSRMDTYLPYTTGDLDARSKTYDQIFIKYFPFLHVRNYHVDILFEESPLVGWDREVEIYDIRDLVGFATKNILKKSEHLNSVNTRVAFKDREGILNHGHAMIETTKTLTEPLMRLHRVKAPFLGDIMSGEHCSITARQHSLCRDATKGTFDMGGVLIYAHENPSLAEYKRKWEDTTRNNLESPPDESPIRHAFSQFKKLYGALVVDTPGLRLGGKESVLHRLRVAREHSDYTTFSEILSPVIPTYIQAKEQLKDRHLSIARMHREAETKSRAKDKQNDKLVSRLERFMVQCQSTAAVSPGLNFNQSSAPVVDIPDVDFDEAAKKMTVQERLECLRSLPPMQQDMMRADRARADESIKLLQAEVASIRAELEHKYIVRGLQMQHSAYELSTSARDQDVRNRQFLPTPPSSSKSHIGHVEGTASQPMSLTSSSQSHSSDACAARPSDCPRRLAVNPRSDCFDGDWPTAQDEAQPSVSYIGKGKRRADSIIVID</sequence>
<evidence type="ECO:0000256" key="1">
    <source>
        <dbReference type="SAM" id="MobiDB-lite"/>
    </source>
</evidence>
<protein>
    <submittedName>
        <fullName evidence="2">Uncharacterized protein</fullName>
    </submittedName>
</protein>
<organism evidence="2 3">
    <name type="scientific">Pseudovirgaria hyperparasitica</name>
    <dbReference type="NCBI Taxonomy" id="470096"/>
    <lineage>
        <taxon>Eukaryota</taxon>
        <taxon>Fungi</taxon>
        <taxon>Dikarya</taxon>
        <taxon>Ascomycota</taxon>
        <taxon>Pezizomycotina</taxon>
        <taxon>Dothideomycetes</taxon>
        <taxon>Dothideomycetes incertae sedis</taxon>
        <taxon>Acrospermales</taxon>
        <taxon>Acrospermaceae</taxon>
        <taxon>Pseudovirgaria</taxon>
    </lineage>
</organism>
<dbReference type="AlphaFoldDB" id="A0A6A6W2Y4"/>
<dbReference type="Proteomes" id="UP000799437">
    <property type="component" value="Unassembled WGS sequence"/>
</dbReference>
<feature type="compositionally biased region" description="Low complexity" evidence="1">
    <location>
        <begin position="649"/>
        <end position="663"/>
    </location>
</feature>
<dbReference type="OrthoDB" id="5600002at2759"/>
<gene>
    <name evidence="2" type="ORF">EJ05DRAFT_487236</name>
</gene>
<proteinExistence type="predicted"/>
<name>A0A6A6W2Y4_9PEZI</name>
<evidence type="ECO:0000313" key="2">
    <source>
        <dbReference type="EMBL" id="KAF2756320.1"/>
    </source>
</evidence>
<accession>A0A6A6W2Y4</accession>
<dbReference type="RefSeq" id="XP_033598771.1">
    <property type="nucleotide sequence ID" value="XM_033745597.1"/>
</dbReference>
<dbReference type="EMBL" id="ML996575">
    <property type="protein sequence ID" value="KAF2756320.1"/>
    <property type="molecule type" value="Genomic_DNA"/>
</dbReference>
<reference evidence="2" key="1">
    <citation type="journal article" date="2020" name="Stud. Mycol.">
        <title>101 Dothideomycetes genomes: a test case for predicting lifestyles and emergence of pathogens.</title>
        <authorList>
            <person name="Haridas S."/>
            <person name="Albert R."/>
            <person name="Binder M."/>
            <person name="Bloem J."/>
            <person name="Labutti K."/>
            <person name="Salamov A."/>
            <person name="Andreopoulos B."/>
            <person name="Baker S."/>
            <person name="Barry K."/>
            <person name="Bills G."/>
            <person name="Bluhm B."/>
            <person name="Cannon C."/>
            <person name="Castanera R."/>
            <person name="Culley D."/>
            <person name="Daum C."/>
            <person name="Ezra D."/>
            <person name="Gonzalez J."/>
            <person name="Henrissat B."/>
            <person name="Kuo A."/>
            <person name="Liang C."/>
            <person name="Lipzen A."/>
            <person name="Lutzoni F."/>
            <person name="Magnuson J."/>
            <person name="Mondo S."/>
            <person name="Nolan M."/>
            <person name="Ohm R."/>
            <person name="Pangilinan J."/>
            <person name="Park H.-J."/>
            <person name="Ramirez L."/>
            <person name="Alfaro M."/>
            <person name="Sun H."/>
            <person name="Tritt A."/>
            <person name="Yoshinaga Y."/>
            <person name="Zwiers L.-H."/>
            <person name="Turgeon B."/>
            <person name="Goodwin S."/>
            <person name="Spatafora J."/>
            <person name="Crous P."/>
            <person name="Grigoriev I."/>
        </authorList>
    </citation>
    <scope>NUCLEOTIDE SEQUENCE</scope>
    <source>
        <strain evidence="2">CBS 121739</strain>
    </source>
</reference>
<evidence type="ECO:0000313" key="3">
    <source>
        <dbReference type="Proteomes" id="UP000799437"/>
    </source>
</evidence>